<dbReference type="STRING" id="109280.ENSHCOP00000026734"/>
<evidence type="ECO:0000256" key="3">
    <source>
        <dbReference type="ARBA" id="ARBA00022472"/>
    </source>
</evidence>
<dbReference type="SMART" id="SM00487">
    <property type="entry name" value="DEXDc"/>
    <property type="match status" value="1"/>
</dbReference>
<keyword evidence="12" id="KW-0539">Nucleus</keyword>
<keyword evidence="20" id="KW-1185">Reference proteome</keyword>
<evidence type="ECO:0000256" key="13">
    <source>
        <dbReference type="ARBA" id="ARBA00070113"/>
    </source>
</evidence>
<dbReference type="GeneTree" id="ENSGT00940000165376"/>
<feature type="domain" description="Helicase C-terminal" evidence="18">
    <location>
        <begin position="800"/>
        <end position="961"/>
    </location>
</feature>
<dbReference type="Proteomes" id="UP000264820">
    <property type="component" value="Unplaced"/>
</dbReference>
<dbReference type="PANTHER" id="PTHR45626">
    <property type="entry name" value="TRANSCRIPTION TERMINATION FACTOR 2-RELATED"/>
    <property type="match status" value="1"/>
</dbReference>
<dbReference type="Pfam" id="PF00271">
    <property type="entry name" value="Helicase_C"/>
    <property type="match status" value="1"/>
</dbReference>
<dbReference type="InterPro" id="IPR050628">
    <property type="entry name" value="SNF2_RAD54_helicase_TF"/>
</dbReference>
<dbReference type="InterPro" id="IPR001650">
    <property type="entry name" value="Helicase_C-like"/>
</dbReference>
<dbReference type="PROSITE" id="PS51192">
    <property type="entry name" value="HELICASE_ATP_BIND_1"/>
    <property type="match status" value="1"/>
</dbReference>
<dbReference type="GO" id="GO:0005737">
    <property type="term" value="C:cytoplasm"/>
    <property type="evidence" value="ECO:0007669"/>
    <property type="project" value="UniProtKB-ARBA"/>
</dbReference>
<reference evidence="19" key="1">
    <citation type="submission" date="2025-08" db="UniProtKB">
        <authorList>
            <consortium name="Ensembl"/>
        </authorList>
    </citation>
    <scope>IDENTIFICATION</scope>
</reference>
<dbReference type="CDD" id="cd18793">
    <property type="entry name" value="SF2_C_SNF"/>
    <property type="match status" value="1"/>
</dbReference>
<evidence type="ECO:0000256" key="4">
    <source>
        <dbReference type="ARBA" id="ARBA00022553"/>
    </source>
</evidence>
<dbReference type="InterPro" id="IPR014001">
    <property type="entry name" value="Helicase_ATP-bd"/>
</dbReference>
<evidence type="ECO:0000256" key="2">
    <source>
        <dbReference type="ARBA" id="ARBA00007025"/>
    </source>
</evidence>
<feature type="compositionally biased region" description="Basic and acidic residues" evidence="16">
    <location>
        <begin position="123"/>
        <end position="159"/>
    </location>
</feature>
<evidence type="ECO:0000313" key="19">
    <source>
        <dbReference type="Ensembl" id="ENSHCOP00000026734.1"/>
    </source>
</evidence>
<reference evidence="19" key="2">
    <citation type="submission" date="2025-09" db="UniProtKB">
        <authorList>
            <consortium name="Ensembl"/>
        </authorList>
    </citation>
    <scope>IDENTIFICATION</scope>
</reference>
<dbReference type="Pfam" id="PF00176">
    <property type="entry name" value="SNF2-rel_dom"/>
    <property type="match status" value="1"/>
</dbReference>
<dbReference type="InterPro" id="IPR002464">
    <property type="entry name" value="DNA/RNA_helicase_DEAH_CS"/>
</dbReference>
<dbReference type="GO" id="GO:0008094">
    <property type="term" value="F:ATP-dependent activity, acting on DNA"/>
    <property type="evidence" value="ECO:0007669"/>
    <property type="project" value="UniProtKB-ARBA"/>
</dbReference>
<dbReference type="SMART" id="SM00490">
    <property type="entry name" value="HELICc"/>
    <property type="match status" value="1"/>
</dbReference>
<evidence type="ECO:0000256" key="10">
    <source>
        <dbReference type="ARBA" id="ARBA00023125"/>
    </source>
</evidence>
<keyword evidence="10" id="KW-0238">DNA-binding</keyword>
<feature type="region of interest" description="Disordered" evidence="16">
    <location>
        <begin position="274"/>
        <end position="317"/>
    </location>
</feature>
<evidence type="ECO:0000259" key="18">
    <source>
        <dbReference type="PROSITE" id="PS51194"/>
    </source>
</evidence>
<organism evidence="19 20">
    <name type="scientific">Hippocampus comes</name>
    <name type="common">Tiger tail seahorse</name>
    <dbReference type="NCBI Taxonomy" id="109280"/>
    <lineage>
        <taxon>Eukaryota</taxon>
        <taxon>Metazoa</taxon>
        <taxon>Chordata</taxon>
        <taxon>Craniata</taxon>
        <taxon>Vertebrata</taxon>
        <taxon>Euteleostomi</taxon>
        <taxon>Actinopterygii</taxon>
        <taxon>Neopterygii</taxon>
        <taxon>Teleostei</taxon>
        <taxon>Neoteleostei</taxon>
        <taxon>Acanthomorphata</taxon>
        <taxon>Syngnathiaria</taxon>
        <taxon>Syngnathiformes</taxon>
        <taxon>Syngnathoidei</taxon>
        <taxon>Syngnathidae</taxon>
        <taxon>Hippocampus</taxon>
    </lineage>
</organism>
<dbReference type="Ensembl" id="ENSHCOT00000022204.1">
    <property type="protein sequence ID" value="ENSHCOP00000026734.1"/>
    <property type="gene ID" value="ENSHCOG00000018006.1"/>
</dbReference>
<evidence type="ECO:0000256" key="11">
    <source>
        <dbReference type="ARBA" id="ARBA00023163"/>
    </source>
</evidence>
<keyword evidence="9" id="KW-0805">Transcription regulation</keyword>
<dbReference type="PROSITE" id="PS00690">
    <property type="entry name" value="DEAH_ATP_HELICASE"/>
    <property type="match status" value="1"/>
</dbReference>
<evidence type="ECO:0000256" key="8">
    <source>
        <dbReference type="ARBA" id="ARBA00022840"/>
    </source>
</evidence>
<dbReference type="InterPro" id="IPR000330">
    <property type="entry name" value="SNF2_N"/>
</dbReference>
<dbReference type="SUPFAM" id="SSF52540">
    <property type="entry name" value="P-loop containing nucleoside triphosphate hydrolases"/>
    <property type="match status" value="2"/>
</dbReference>
<dbReference type="Gene3D" id="3.40.50.10810">
    <property type="entry name" value="Tandem AAA-ATPase domain"/>
    <property type="match status" value="1"/>
</dbReference>
<keyword evidence="6" id="KW-0378">Hydrolase</keyword>
<evidence type="ECO:0000256" key="6">
    <source>
        <dbReference type="ARBA" id="ARBA00022801"/>
    </source>
</evidence>
<evidence type="ECO:0000256" key="16">
    <source>
        <dbReference type="SAM" id="MobiDB-lite"/>
    </source>
</evidence>
<dbReference type="InterPro" id="IPR027417">
    <property type="entry name" value="P-loop_NTPase"/>
</dbReference>
<dbReference type="GO" id="GO:0016787">
    <property type="term" value="F:hydrolase activity"/>
    <property type="evidence" value="ECO:0007669"/>
    <property type="project" value="UniProtKB-KW"/>
</dbReference>
<accession>A0A3Q2Z7C8</accession>
<comment type="subcellular location">
    <subcellularLocation>
        <location evidence="1">Nucleus</location>
    </subcellularLocation>
</comment>
<feature type="compositionally biased region" description="Pro residues" evidence="16">
    <location>
        <begin position="300"/>
        <end position="310"/>
    </location>
</feature>
<evidence type="ECO:0000313" key="20">
    <source>
        <dbReference type="Proteomes" id="UP000264820"/>
    </source>
</evidence>
<name>A0A3Q2Z7C8_HIPCM</name>
<keyword evidence="8" id="KW-0067">ATP-binding</keyword>
<dbReference type="GO" id="GO:0003677">
    <property type="term" value="F:DNA binding"/>
    <property type="evidence" value="ECO:0007669"/>
    <property type="project" value="UniProtKB-KW"/>
</dbReference>
<dbReference type="PANTHER" id="PTHR45626:SF50">
    <property type="entry name" value="TRANSCRIPTION TERMINATION FACTOR 2"/>
    <property type="match status" value="1"/>
</dbReference>
<evidence type="ECO:0000256" key="12">
    <source>
        <dbReference type="ARBA" id="ARBA00023242"/>
    </source>
</evidence>
<feature type="domain" description="Helicase ATP-binding" evidence="17">
    <location>
        <begin position="391"/>
        <end position="588"/>
    </location>
</feature>
<dbReference type="CDD" id="cd18072">
    <property type="entry name" value="DEXHc_TTF2"/>
    <property type="match status" value="1"/>
</dbReference>
<dbReference type="AlphaFoldDB" id="A0A3Q2Z7C8"/>
<proteinExistence type="inferred from homology"/>
<keyword evidence="5" id="KW-0547">Nucleotide-binding</keyword>
<dbReference type="OMA" id="NVYQKVM"/>
<evidence type="ECO:0000259" key="17">
    <source>
        <dbReference type="PROSITE" id="PS51192"/>
    </source>
</evidence>
<dbReference type="InterPro" id="IPR049730">
    <property type="entry name" value="SNF2/RAD54-like_C"/>
</dbReference>
<evidence type="ECO:0000256" key="7">
    <source>
        <dbReference type="ARBA" id="ARBA00022806"/>
    </source>
</evidence>
<keyword evidence="4" id="KW-0597">Phosphoprotein</keyword>
<evidence type="ECO:0000256" key="9">
    <source>
        <dbReference type="ARBA" id="ARBA00023015"/>
    </source>
</evidence>
<dbReference type="Gene3D" id="3.40.50.300">
    <property type="entry name" value="P-loop containing nucleotide triphosphate hydrolases"/>
    <property type="match status" value="1"/>
</dbReference>
<dbReference type="GO" id="GO:0005634">
    <property type="term" value="C:nucleus"/>
    <property type="evidence" value="ECO:0007669"/>
    <property type="project" value="UniProtKB-SubCell"/>
</dbReference>
<dbReference type="PROSITE" id="PS51194">
    <property type="entry name" value="HELICASE_CTER"/>
    <property type="match status" value="1"/>
</dbReference>
<sequence>MVAVLRWTGSRCATPFSEVVRVTTLTGVKDGPSKGKSFYVCVDKRGCNFSSVASISASRCLQHEDSIVELQALMYSQQEECDRLFYRCVEGKKAGQRWCGNVPWCKKSAQPSCLPPVRNPFKAPEKLGQESQWRRMQRESESKDNMETKSRAEEGEGEGRPVTPETYRGQHLPAGMKLKKKSVDKTHPPSKSDMPTSGVSMSVPKSDMTTSKGSVTATNISISVPKSDMATSKGSVETASATLAVVNVAALPDKGERLRTQVRELEAALESLNLTPADDKPPTSQVANPFSRPGGTILIPAPPAPGPHPQPNRGFSQMHGGQYITSHQAFYGGRMTDNRLLAVKNATCKAIDHLHTSLESCPSADAEAPDPRGLRVSLLAHQRRALAWLLWREAQNPCGGILADDMGLGKTLTMIALILAQKSKEKKQEEGWLSKTDCRPRPSKGTLVICPASLVHHWKKEIERHVKAGRLSVYLYHGPDRNKNARVLAQHDVVVTTYALVSREAPGQKEADQPNKEAKDAVAGGGPLMRVAWARVILDEAHNIKNPKVQQSMAVCQLRAAARWAVTGTPIQNNLLDMYSLLKFLRCAPFDEYKLWKAQVNNGSKRGRERLNILTRTLLLRRTKNQQDSSGKPLVALPDRTCKVHQLKLSEDEQAVYDVVFAQSRSTLQNYLKRHEGNDVKGGSASASNPFDKVSQELVLSQSDLPVASSQQPQRAASTAHILSLLLRLRQCCCHLSLLKKTLDSSELQGDDVVLTLEEQLNALSLTSASSPSDGGEDMVGLNGTRFPSRLFDESSRSSKISAIVLELEAIRASGDNQKSVIMSQWTSMLCIMAVHLKQMGLRYGVIDGTVNPKRRMDLVEEFNTNPKGPQVMLVSLCAGGVGLNLIGGNHLFLMDMHWNPALEDQACDRIYRVGQRRDVTIHRFECEGTVEQKIATLHAKKKELAQSVLSGTGNAVAKLSLADLKIIFGV</sequence>
<evidence type="ECO:0000256" key="15">
    <source>
        <dbReference type="ARBA" id="ARBA00082628"/>
    </source>
</evidence>
<feature type="region of interest" description="Disordered" evidence="16">
    <location>
        <begin position="115"/>
        <end position="214"/>
    </location>
</feature>
<evidence type="ECO:0000256" key="14">
    <source>
        <dbReference type="ARBA" id="ARBA00079067"/>
    </source>
</evidence>
<evidence type="ECO:0000256" key="1">
    <source>
        <dbReference type="ARBA" id="ARBA00004123"/>
    </source>
</evidence>
<dbReference type="FunFam" id="3.40.50.10810:FF:000043">
    <property type="entry name" value="Transcription termination factor 2"/>
    <property type="match status" value="1"/>
</dbReference>
<keyword evidence="11" id="KW-0804">Transcription</keyword>
<dbReference type="GO" id="GO:0004386">
    <property type="term" value="F:helicase activity"/>
    <property type="evidence" value="ECO:0007669"/>
    <property type="project" value="UniProtKB-KW"/>
</dbReference>
<evidence type="ECO:0000256" key="5">
    <source>
        <dbReference type="ARBA" id="ARBA00022741"/>
    </source>
</evidence>
<dbReference type="GO" id="GO:0006353">
    <property type="term" value="P:DNA-templated transcription termination"/>
    <property type="evidence" value="ECO:0007669"/>
    <property type="project" value="UniProtKB-KW"/>
</dbReference>
<dbReference type="GO" id="GO:0006281">
    <property type="term" value="P:DNA repair"/>
    <property type="evidence" value="ECO:0007669"/>
    <property type="project" value="TreeGrafter"/>
</dbReference>
<keyword evidence="3" id="KW-0806">Transcription termination</keyword>
<dbReference type="InterPro" id="IPR038718">
    <property type="entry name" value="SNF2-like_sf"/>
</dbReference>
<protein>
    <recommendedName>
        <fullName evidence="13">Transcription termination factor 2</fullName>
    </recommendedName>
    <alternativeName>
        <fullName evidence="15">RNA polymerase II termination factor</fullName>
    </alternativeName>
    <alternativeName>
        <fullName evidence="14">Transcription release factor 2</fullName>
    </alternativeName>
</protein>
<dbReference type="GO" id="GO:0005524">
    <property type="term" value="F:ATP binding"/>
    <property type="evidence" value="ECO:0007669"/>
    <property type="project" value="UniProtKB-KW"/>
</dbReference>
<keyword evidence="7" id="KW-0347">Helicase</keyword>
<comment type="similarity">
    <text evidence="2">Belongs to the SNF2/RAD54 helicase family.</text>
</comment>